<evidence type="ECO:0000256" key="7">
    <source>
        <dbReference type="ARBA" id="ARBA00023136"/>
    </source>
</evidence>
<keyword evidence="3" id="KW-0813">Transport</keyword>
<dbReference type="EMBL" id="AOID01000048">
    <property type="protein sequence ID" value="ELY64943.1"/>
    <property type="molecule type" value="Genomic_DNA"/>
</dbReference>
<comment type="similarity">
    <text evidence="2">Belongs to the SLC41A transporter family.</text>
</comment>
<protein>
    <submittedName>
        <fullName evidence="10">MgtE integral membrane protein</fullName>
    </submittedName>
</protein>
<evidence type="ECO:0000313" key="10">
    <source>
        <dbReference type="EMBL" id="ELY64943.1"/>
    </source>
</evidence>
<evidence type="ECO:0000313" key="11">
    <source>
        <dbReference type="Proteomes" id="UP000011632"/>
    </source>
</evidence>
<dbReference type="STRING" id="1227496.C489_16051"/>
<keyword evidence="6 8" id="KW-1133">Transmembrane helix</keyword>
<keyword evidence="11" id="KW-1185">Reference proteome</keyword>
<evidence type="ECO:0000256" key="1">
    <source>
        <dbReference type="ARBA" id="ARBA00004141"/>
    </source>
</evidence>
<comment type="subcellular location">
    <subcellularLocation>
        <location evidence="1">Membrane</location>
        <topology evidence="1">Multi-pass membrane protein</topology>
    </subcellularLocation>
</comment>
<organism evidence="10 11">
    <name type="scientific">Natrinema versiforme JCM 10478</name>
    <dbReference type="NCBI Taxonomy" id="1227496"/>
    <lineage>
        <taxon>Archaea</taxon>
        <taxon>Methanobacteriati</taxon>
        <taxon>Methanobacteriota</taxon>
        <taxon>Stenosarchaea group</taxon>
        <taxon>Halobacteria</taxon>
        <taxon>Halobacteriales</taxon>
        <taxon>Natrialbaceae</taxon>
        <taxon>Natrinema</taxon>
    </lineage>
</organism>
<feature type="domain" description="SLC41A/MgtE integral membrane" evidence="9">
    <location>
        <begin position="12"/>
        <end position="104"/>
    </location>
</feature>
<dbReference type="Proteomes" id="UP000011632">
    <property type="component" value="Unassembled WGS sequence"/>
</dbReference>
<keyword evidence="7 8" id="KW-0472">Membrane</keyword>
<reference evidence="10 11" key="1">
    <citation type="journal article" date="2014" name="PLoS Genet.">
        <title>Phylogenetically driven sequencing of extremely halophilic archaea reveals strategies for static and dynamic osmo-response.</title>
        <authorList>
            <person name="Becker E.A."/>
            <person name="Seitzer P.M."/>
            <person name="Tritt A."/>
            <person name="Larsen D."/>
            <person name="Krusor M."/>
            <person name="Yao A.I."/>
            <person name="Wu D."/>
            <person name="Madern D."/>
            <person name="Eisen J.A."/>
            <person name="Darling A.E."/>
            <person name="Facciotti M.T."/>
        </authorList>
    </citation>
    <scope>NUCLEOTIDE SEQUENCE [LARGE SCALE GENOMIC DNA]</scope>
    <source>
        <strain evidence="10 11">JCM 10478</strain>
    </source>
</reference>
<feature type="transmembrane region" description="Helical" evidence="8">
    <location>
        <begin position="12"/>
        <end position="38"/>
    </location>
</feature>
<evidence type="ECO:0000256" key="3">
    <source>
        <dbReference type="ARBA" id="ARBA00022448"/>
    </source>
</evidence>
<gene>
    <name evidence="10" type="ORF">C489_16051</name>
</gene>
<proteinExistence type="inferred from homology"/>
<evidence type="ECO:0000256" key="8">
    <source>
        <dbReference type="SAM" id="Phobius"/>
    </source>
</evidence>
<comment type="caution">
    <text evidence="10">The sequence shown here is derived from an EMBL/GenBank/DDBJ whole genome shotgun (WGS) entry which is preliminary data.</text>
</comment>
<dbReference type="GO" id="GO:0016020">
    <property type="term" value="C:membrane"/>
    <property type="evidence" value="ECO:0007669"/>
    <property type="project" value="UniProtKB-SubCell"/>
</dbReference>
<dbReference type="InterPro" id="IPR036739">
    <property type="entry name" value="SLC41_membr_dom_sf"/>
</dbReference>
<keyword evidence="5" id="KW-0460">Magnesium</keyword>
<sequence length="139" mass="14681">MIEPRLERTGQLRNAIVASFVNGMIVSVFIAVLAWGIGRVLGGTLGLGRLMVITVVSGMLLAVWVVIVSSVSVYASYRLGYDPDDTTIPVVTNVCDITGVLILFPSSGSCCKSAASGAVEPIPAFRTARWSRGPPRSGR</sequence>
<dbReference type="GO" id="GO:0008324">
    <property type="term" value="F:monoatomic cation transmembrane transporter activity"/>
    <property type="evidence" value="ECO:0007669"/>
    <property type="project" value="InterPro"/>
</dbReference>
<accession>L9XWF6</accession>
<dbReference type="Gene3D" id="1.10.357.20">
    <property type="entry name" value="SLC41 divalent cation transporters, integral membrane domain"/>
    <property type="match status" value="1"/>
</dbReference>
<evidence type="ECO:0000259" key="9">
    <source>
        <dbReference type="Pfam" id="PF01769"/>
    </source>
</evidence>
<evidence type="ECO:0000256" key="4">
    <source>
        <dbReference type="ARBA" id="ARBA00022692"/>
    </source>
</evidence>
<dbReference type="Pfam" id="PF01769">
    <property type="entry name" value="MgtE"/>
    <property type="match status" value="1"/>
</dbReference>
<name>L9XWF6_9EURY</name>
<evidence type="ECO:0000256" key="5">
    <source>
        <dbReference type="ARBA" id="ARBA00022842"/>
    </source>
</evidence>
<keyword evidence="4 8" id="KW-0812">Transmembrane</keyword>
<dbReference type="InterPro" id="IPR006667">
    <property type="entry name" value="SLC41_membr_dom"/>
</dbReference>
<evidence type="ECO:0000256" key="2">
    <source>
        <dbReference type="ARBA" id="ARBA00009749"/>
    </source>
</evidence>
<dbReference type="AlphaFoldDB" id="L9XWF6"/>
<feature type="transmembrane region" description="Helical" evidence="8">
    <location>
        <begin position="50"/>
        <end position="75"/>
    </location>
</feature>
<dbReference type="SUPFAM" id="SSF161093">
    <property type="entry name" value="MgtE membrane domain-like"/>
    <property type="match status" value="1"/>
</dbReference>
<evidence type="ECO:0000256" key="6">
    <source>
        <dbReference type="ARBA" id="ARBA00022989"/>
    </source>
</evidence>